<dbReference type="GO" id="GO:0008270">
    <property type="term" value="F:zinc ion binding"/>
    <property type="evidence" value="ECO:0007669"/>
    <property type="project" value="UniProtKB-KW"/>
</dbReference>
<feature type="compositionally biased region" description="Low complexity" evidence="8">
    <location>
        <begin position="30"/>
        <end position="43"/>
    </location>
</feature>
<feature type="domain" description="RING-type" evidence="9">
    <location>
        <begin position="58"/>
        <end position="99"/>
    </location>
</feature>
<dbReference type="SMART" id="SM00184">
    <property type="entry name" value="RING"/>
    <property type="match status" value="1"/>
</dbReference>
<dbReference type="FunFam" id="2.120.10.30:FF:000013">
    <property type="entry name" value="E3 ubiquitin-protein ligase TRIM71"/>
    <property type="match status" value="1"/>
</dbReference>
<dbReference type="Gene3D" id="2.120.10.30">
    <property type="entry name" value="TolB, C-terminal domain"/>
    <property type="match status" value="3"/>
</dbReference>
<evidence type="ECO:0000256" key="3">
    <source>
        <dbReference type="ARBA" id="ARBA00022771"/>
    </source>
</evidence>
<name>A0A7E4W374_PANRE</name>
<dbReference type="AlphaFoldDB" id="A0A7E4W374"/>
<evidence type="ECO:0000259" key="9">
    <source>
        <dbReference type="PROSITE" id="PS50089"/>
    </source>
</evidence>
<feature type="region of interest" description="Disordered" evidence="8">
    <location>
        <begin position="21"/>
        <end position="45"/>
    </location>
</feature>
<dbReference type="CDD" id="cd16524">
    <property type="entry name" value="RING-HC_NHL-1-like"/>
    <property type="match status" value="1"/>
</dbReference>
<feature type="repeat" description="NHL" evidence="6">
    <location>
        <begin position="944"/>
        <end position="984"/>
    </location>
</feature>
<evidence type="ECO:0000256" key="5">
    <source>
        <dbReference type="PROSITE-ProRule" id="PRU00175"/>
    </source>
</evidence>
<keyword evidence="10" id="KW-1185">Reference proteome</keyword>
<evidence type="ECO:0000256" key="7">
    <source>
        <dbReference type="SAM" id="Coils"/>
    </source>
</evidence>
<feature type="repeat" description="NHL" evidence="6">
    <location>
        <begin position="754"/>
        <end position="794"/>
    </location>
</feature>
<reference evidence="11" key="2">
    <citation type="submission" date="2020-10" db="UniProtKB">
        <authorList>
            <consortium name="WormBaseParasite"/>
        </authorList>
    </citation>
    <scope>IDENTIFICATION</scope>
</reference>
<feature type="compositionally biased region" description="Basic residues" evidence="8">
    <location>
        <begin position="473"/>
        <end position="486"/>
    </location>
</feature>
<keyword evidence="1" id="KW-0479">Metal-binding</keyword>
<dbReference type="InterPro" id="IPR050952">
    <property type="entry name" value="TRIM-NHL_E3_ligases"/>
</dbReference>
<feature type="repeat" description="NHL" evidence="6">
    <location>
        <begin position="798"/>
        <end position="842"/>
    </location>
</feature>
<dbReference type="FunFam" id="2.120.10.30:FF:000037">
    <property type="entry name" value="Uncharacterized protein, isoform E"/>
    <property type="match status" value="1"/>
</dbReference>
<reference evidence="10" key="1">
    <citation type="journal article" date="2013" name="Genetics">
        <title>The draft genome and transcriptome of Panagrellus redivivus are shaped by the harsh demands of a free-living lifestyle.</title>
        <authorList>
            <person name="Srinivasan J."/>
            <person name="Dillman A.R."/>
            <person name="Macchietto M.G."/>
            <person name="Heikkinen L."/>
            <person name="Lakso M."/>
            <person name="Fracchia K.M."/>
            <person name="Antoshechkin I."/>
            <person name="Mortazavi A."/>
            <person name="Wong G."/>
            <person name="Sternberg P.W."/>
        </authorList>
    </citation>
    <scope>NUCLEOTIDE SEQUENCE [LARGE SCALE GENOMIC DNA]</scope>
    <source>
        <strain evidence="10">MT8872</strain>
    </source>
</reference>
<feature type="compositionally biased region" description="Basic and acidic residues" evidence="8">
    <location>
        <begin position="583"/>
        <end position="593"/>
    </location>
</feature>
<dbReference type="CDD" id="cd14954">
    <property type="entry name" value="NHL_TRIM71_like"/>
    <property type="match status" value="1"/>
</dbReference>
<dbReference type="InterPro" id="IPR017907">
    <property type="entry name" value="Znf_RING_CS"/>
</dbReference>
<dbReference type="GO" id="GO:0000209">
    <property type="term" value="P:protein polyubiquitination"/>
    <property type="evidence" value="ECO:0007669"/>
    <property type="project" value="TreeGrafter"/>
</dbReference>
<accession>A0A7E4W374</accession>
<feature type="region of interest" description="Disordered" evidence="8">
    <location>
        <begin position="371"/>
        <end position="538"/>
    </location>
</feature>
<feature type="compositionally biased region" description="Polar residues" evidence="8">
    <location>
        <begin position="422"/>
        <end position="439"/>
    </location>
</feature>
<feature type="repeat" description="NHL" evidence="6">
    <location>
        <begin position="848"/>
        <end position="889"/>
    </location>
</feature>
<dbReference type="GO" id="GO:0061630">
    <property type="term" value="F:ubiquitin protein ligase activity"/>
    <property type="evidence" value="ECO:0007669"/>
    <property type="project" value="TreeGrafter"/>
</dbReference>
<dbReference type="PROSITE" id="PS50089">
    <property type="entry name" value="ZF_RING_2"/>
    <property type="match status" value="1"/>
</dbReference>
<dbReference type="WBParaSite" id="Pan_g5777.t2">
    <property type="protein sequence ID" value="Pan_g5777.t2"/>
    <property type="gene ID" value="Pan_g5777"/>
</dbReference>
<feature type="compositionally biased region" description="Basic and acidic residues" evidence="8">
    <location>
        <begin position="371"/>
        <end position="394"/>
    </location>
</feature>
<dbReference type="InterPro" id="IPR001258">
    <property type="entry name" value="NHL_repeat"/>
</dbReference>
<feature type="coiled-coil region" evidence="7">
    <location>
        <begin position="176"/>
        <end position="203"/>
    </location>
</feature>
<feature type="compositionally biased region" description="Polar residues" evidence="8">
    <location>
        <begin position="449"/>
        <end position="458"/>
    </location>
</feature>
<feature type="region of interest" description="Disordered" evidence="8">
    <location>
        <begin position="550"/>
        <end position="616"/>
    </location>
</feature>
<dbReference type="InterPro" id="IPR001841">
    <property type="entry name" value="Znf_RING"/>
</dbReference>
<dbReference type="PANTHER" id="PTHR24104:SF47">
    <property type="entry name" value="E3 UBIQUITIN-PROTEIN LIGASE NHLRC1"/>
    <property type="match status" value="1"/>
</dbReference>
<dbReference type="PROSITE" id="PS51125">
    <property type="entry name" value="NHL"/>
    <property type="match status" value="6"/>
</dbReference>
<dbReference type="SUPFAM" id="SSF57850">
    <property type="entry name" value="RING/U-box"/>
    <property type="match status" value="1"/>
</dbReference>
<evidence type="ECO:0000256" key="1">
    <source>
        <dbReference type="ARBA" id="ARBA00022723"/>
    </source>
</evidence>
<feature type="compositionally biased region" description="Polar residues" evidence="8">
    <location>
        <begin position="594"/>
        <end position="608"/>
    </location>
</feature>
<dbReference type="PROSITE" id="PS00518">
    <property type="entry name" value="ZF_RING_1"/>
    <property type="match status" value="1"/>
</dbReference>
<keyword evidence="7" id="KW-0175">Coiled coil</keyword>
<evidence type="ECO:0000256" key="2">
    <source>
        <dbReference type="ARBA" id="ARBA00022737"/>
    </source>
</evidence>
<organism evidence="10 11">
    <name type="scientific">Panagrellus redivivus</name>
    <name type="common">Microworm</name>
    <dbReference type="NCBI Taxonomy" id="6233"/>
    <lineage>
        <taxon>Eukaryota</taxon>
        <taxon>Metazoa</taxon>
        <taxon>Ecdysozoa</taxon>
        <taxon>Nematoda</taxon>
        <taxon>Chromadorea</taxon>
        <taxon>Rhabditida</taxon>
        <taxon>Tylenchina</taxon>
        <taxon>Panagrolaimomorpha</taxon>
        <taxon>Panagrolaimoidea</taxon>
        <taxon>Panagrolaimidae</taxon>
        <taxon>Panagrellus</taxon>
    </lineage>
</organism>
<keyword evidence="2" id="KW-0677">Repeat</keyword>
<sequence length="1027" mass="114794">MDSVEPTVVVVDCAGELSAPNTGTSNLKLSPSPNRRSPSQRPPDFVNPLEKIEQLLTCAICLDRYKQPKLLPCHHSFCLPCLESYADSVHRNLKCPECRAEHAIPYDGVKSFQTNYTLTGFLDIHLEATDDNAEQLEAYISRYNLERCKICDEKAELEICRHCDRKACKECRTSHMEMVKRDLGRMLNQVRRLSNRVKEAAESLSKGVDLLHLNVETTKTEIKEYFIRYHADLKRREESLNQELETFQQTESRLMRSLRDVLTVESDNLTDAVTWVDAIISGEQEAKDDELYRLKTVFSDGLEYLRGFAPDFEEFFAKKIKFSPGDDASKLPMAITNFGELTVALPQFPGRYIALEQQYLPKPLRMGFESDSYRTSRRTEIEERSNRHGSRLDDDISMNRYRRRTQLDDDSSRNRLRVGTESGRNSPSTTPFSPGNNPWSRPINDDSAIGTSASSTQDEGTRASPGSTTDIRLRRRDSSRIRQRHRTAIDLTSTSALEGLNSLTNFSRDKPSTETSSANASRKPPLPKQASSTDDPILNDKVESIRLAHEQRQKNRHSLCVVSSSGDEEEPTRSIMPSATSDNVRKIGEKKSSAEGTSTGRFYRSESNPDFGLTGPTSSASINPFAVGITNPVRAAAAGLTSGIQELMGLDNSLTHRYCAPPTPKQESFDTAPTTPTTTTAAEPLPTPATETGNFTRVGSDQRRNRFRRRSSIVPDREFSLEGQSGTGRLSRSNSFMSTPLIDYGSKHKPKLMIGRRGENPGEMNWPRGVAALPGGEFAVCDSSNHRIQLFDSTGKLIRTFGKYGTEEGELDSCAAVAYNRYKQQIIVSDRYNHRIQIFEIDGKFTRQFGSFGSGNGQFNNPWGLAVDELGVIYVADKDNHRIQVFDQNGNFMMKFGTHGSDIGQFNHPLFIAIHRRTQNIFISDSANHRICVFDHDSTPILCFGIEGFHTGQLKLPRGIALDDQGFVIVADSGNNRVQIFSPDGKFVHGFGNWGTGPGQLKGIEGVALVDTSIVVSDRENHRVQIF</sequence>
<keyword evidence="3 5" id="KW-0863">Zinc-finger</keyword>
<dbReference type="Pfam" id="PF00097">
    <property type="entry name" value="zf-C3HC4"/>
    <property type="match status" value="1"/>
</dbReference>
<evidence type="ECO:0000313" key="11">
    <source>
        <dbReference type="WBParaSite" id="Pan_g5777.t2"/>
    </source>
</evidence>
<keyword evidence="4" id="KW-0862">Zinc</keyword>
<dbReference type="Gene3D" id="3.30.40.10">
    <property type="entry name" value="Zinc/RING finger domain, C3HC4 (zinc finger)"/>
    <property type="match status" value="1"/>
</dbReference>
<feature type="repeat" description="NHL" evidence="6">
    <location>
        <begin position="988"/>
        <end position="1027"/>
    </location>
</feature>
<dbReference type="SUPFAM" id="SSF101898">
    <property type="entry name" value="NHL repeat"/>
    <property type="match status" value="1"/>
</dbReference>
<dbReference type="PANTHER" id="PTHR24104">
    <property type="entry name" value="E3 UBIQUITIN-PROTEIN LIGASE NHLRC1-RELATED"/>
    <property type="match status" value="1"/>
</dbReference>
<feature type="repeat" description="NHL" evidence="6">
    <location>
        <begin position="893"/>
        <end position="937"/>
    </location>
</feature>
<dbReference type="Proteomes" id="UP000492821">
    <property type="component" value="Unassembled WGS sequence"/>
</dbReference>
<feature type="compositionally biased region" description="Low complexity" evidence="8">
    <location>
        <begin position="671"/>
        <end position="692"/>
    </location>
</feature>
<evidence type="ECO:0000313" key="10">
    <source>
        <dbReference type="Proteomes" id="UP000492821"/>
    </source>
</evidence>
<feature type="compositionally biased region" description="Polar residues" evidence="8">
    <location>
        <begin position="490"/>
        <end position="506"/>
    </location>
</feature>
<feature type="region of interest" description="Disordered" evidence="8">
    <location>
        <begin position="658"/>
        <end position="707"/>
    </location>
</feature>
<dbReference type="Pfam" id="PF01436">
    <property type="entry name" value="NHL"/>
    <property type="match status" value="3"/>
</dbReference>
<evidence type="ECO:0000256" key="4">
    <source>
        <dbReference type="ARBA" id="ARBA00022833"/>
    </source>
</evidence>
<dbReference type="InterPro" id="IPR018957">
    <property type="entry name" value="Znf_C3HC4_RING-type"/>
</dbReference>
<dbReference type="GO" id="GO:0043161">
    <property type="term" value="P:proteasome-mediated ubiquitin-dependent protein catabolic process"/>
    <property type="evidence" value="ECO:0007669"/>
    <property type="project" value="TreeGrafter"/>
</dbReference>
<evidence type="ECO:0000256" key="6">
    <source>
        <dbReference type="PROSITE-ProRule" id="PRU00504"/>
    </source>
</evidence>
<dbReference type="InterPro" id="IPR013083">
    <property type="entry name" value="Znf_RING/FYVE/PHD"/>
</dbReference>
<protein>
    <submittedName>
        <fullName evidence="11">RING-type domain-containing protein</fullName>
    </submittedName>
</protein>
<evidence type="ECO:0000256" key="8">
    <source>
        <dbReference type="SAM" id="MobiDB-lite"/>
    </source>
</evidence>
<proteinExistence type="predicted"/>
<dbReference type="InterPro" id="IPR011042">
    <property type="entry name" value="6-blade_b-propeller_TolB-like"/>
</dbReference>